<dbReference type="RefSeq" id="WP_353386070.1">
    <property type="nucleotide sequence ID" value="NZ_BAABWD010000001.1"/>
</dbReference>
<name>A0ABP9ZKU6_9GAMM</name>
<dbReference type="EMBL" id="BAABWD010000001">
    <property type="protein sequence ID" value="GAA6130088.1"/>
    <property type="molecule type" value="Genomic_DNA"/>
</dbReference>
<organism evidence="3 4">
    <name type="scientific">Halopseudomonas sabulinigri</name>
    <dbReference type="NCBI Taxonomy" id="472181"/>
    <lineage>
        <taxon>Bacteria</taxon>
        <taxon>Pseudomonadati</taxon>
        <taxon>Pseudomonadota</taxon>
        <taxon>Gammaproteobacteria</taxon>
        <taxon>Pseudomonadales</taxon>
        <taxon>Pseudomonadaceae</taxon>
        <taxon>Halopseudomonas</taxon>
    </lineage>
</organism>
<evidence type="ECO:0000313" key="3">
    <source>
        <dbReference type="EMBL" id="GAA6130088.1"/>
    </source>
</evidence>
<feature type="domain" description="NGO1945-like C-terminal" evidence="2">
    <location>
        <begin position="144"/>
        <end position="238"/>
    </location>
</feature>
<comment type="caution">
    <text evidence="3">The sequence shown here is derived from an EMBL/GenBank/DDBJ whole genome shotgun (WGS) entry which is preliminary data.</text>
</comment>
<dbReference type="Gene3D" id="3.90.930.50">
    <property type="match status" value="1"/>
</dbReference>
<dbReference type="Pfam" id="PF22106">
    <property type="entry name" value="NGO1945_C"/>
    <property type="match status" value="1"/>
</dbReference>
<dbReference type="Gene3D" id="1.10.150.690">
    <property type="entry name" value="DUF2063"/>
    <property type="match status" value="1"/>
</dbReference>
<evidence type="ECO:0000259" key="1">
    <source>
        <dbReference type="Pfam" id="PF09836"/>
    </source>
</evidence>
<dbReference type="InterPro" id="IPR044922">
    <property type="entry name" value="DUF2063_N_sf"/>
</dbReference>
<sequence length="252" mass="28689">MSAVDQQRGFAARVRAPERAALPEGVPPARVAVYERLFYQSIESFVRGTFPVVHSLLPAPRWRELVTDFIAEHHCRSPYFLEIGQEFIQWLQQGYRAQADDPPYLLELAHYEWLELALDTACAELPGAAEQGSTLSLQSRVQVSPLVCAHAYEWPVHRIGVNFQPRNRPEQPTWLLVWRDRHDKVRFMQLTAFTYQLLAELDSGAQRIEKLLTKVAAQCGLACDHVFLGNGLRLLNAWFTDDILLPGDVKPS</sequence>
<protein>
    <submittedName>
        <fullName evidence="3">DUF2063 domain-containing protein</fullName>
    </submittedName>
</protein>
<proteinExistence type="predicted"/>
<gene>
    <name evidence="3" type="ORF">NBRC116187_04480</name>
</gene>
<reference evidence="3 4" key="1">
    <citation type="submission" date="2024-04" db="EMBL/GenBank/DDBJ databases">
        <title>Draft genome sequence of Halopseudomonas sabulinigri NBRC 116187.</title>
        <authorList>
            <person name="Miyakawa T."/>
            <person name="Kusuya Y."/>
            <person name="Miura T."/>
        </authorList>
    </citation>
    <scope>NUCLEOTIDE SEQUENCE [LARGE SCALE GENOMIC DNA]</scope>
    <source>
        <strain evidence="3 4">4NH20-0042</strain>
    </source>
</reference>
<accession>A0ABP9ZKU6</accession>
<keyword evidence="4" id="KW-1185">Reference proteome</keyword>
<feature type="domain" description="Putative DNA-binding" evidence="1">
    <location>
        <begin position="6"/>
        <end position="91"/>
    </location>
</feature>
<evidence type="ECO:0000259" key="2">
    <source>
        <dbReference type="Pfam" id="PF22106"/>
    </source>
</evidence>
<dbReference type="InterPro" id="IPR054098">
    <property type="entry name" value="NGO1945-like_C"/>
</dbReference>
<dbReference type="InterPro" id="IPR018640">
    <property type="entry name" value="DUF2063"/>
</dbReference>
<evidence type="ECO:0000313" key="4">
    <source>
        <dbReference type="Proteomes" id="UP001486808"/>
    </source>
</evidence>
<dbReference type="Pfam" id="PF09836">
    <property type="entry name" value="DUF2063"/>
    <property type="match status" value="1"/>
</dbReference>
<dbReference type="Proteomes" id="UP001486808">
    <property type="component" value="Unassembled WGS sequence"/>
</dbReference>